<dbReference type="InterPro" id="IPR004323">
    <property type="entry name" value="Ion_tolerance_CutA"/>
</dbReference>
<name>A0A1N7L250_9RHOB</name>
<proteinExistence type="inferred from homology"/>
<keyword evidence="3" id="KW-1185">Reference proteome</keyword>
<dbReference type="GO" id="GO:0010038">
    <property type="term" value="P:response to metal ion"/>
    <property type="evidence" value="ECO:0007669"/>
    <property type="project" value="InterPro"/>
</dbReference>
<dbReference type="SUPFAM" id="SSF54913">
    <property type="entry name" value="GlnB-like"/>
    <property type="match status" value="1"/>
</dbReference>
<organism evidence="2 3">
    <name type="scientific">Roseivivax lentus</name>
    <dbReference type="NCBI Taxonomy" id="633194"/>
    <lineage>
        <taxon>Bacteria</taxon>
        <taxon>Pseudomonadati</taxon>
        <taxon>Pseudomonadota</taxon>
        <taxon>Alphaproteobacteria</taxon>
        <taxon>Rhodobacterales</taxon>
        <taxon>Roseobacteraceae</taxon>
        <taxon>Roseivivax</taxon>
    </lineage>
</organism>
<dbReference type="Proteomes" id="UP000186684">
    <property type="component" value="Unassembled WGS sequence"/>
</dbReference>
<dbReference type="AlphaFoldDB" id="A0A1N7L250"/>
<comment type="similarity">
    <text evidence="1">Belongs to the CutA family.</text>
</comment>
<dbReference type="PANTHER" id="PTHR23419:SF8">
    <property type="entry name" value="FI09726P"/>
    <property type="match status" value="1"/>
</dbReference>
<dbReference type="Pfam" id="PF03091">
    <property type="entry name" value="CutA1"/>
    <property type="match status" value="1"/>
</dbReference>
<protein>
    <submittedName>
        <fullName evidence="2">Divalent cation tolerance protein</fullName>
    </submittedName>
</protein>
<dbReference type="Gene3D" id="3.30.70.120">
    <property type="match status" value="1"/>
</dbReference>
<evidence type="ECO:0000313" key="3">
    <source>
        <dbReference type="Proteomes" id="UP000186684"/>
    </source>
</evidence>
<dbReference type="InterPro" id="IPR015867">
    <property type="entry name" value="N-reg_PII/ATP_PRibTrfase_C"/>
</dbReference>
<evidence type="ECO:0000256" key="1">
    <source>
        <dbReference type="ARBA" id="ARBA00010169"/>
    </source>
</evidence>
<gene>
    <name evidence="2" type="ORF">SAMN05421759_102306</name>
</gene>
<dbReference type="PANTHER" id="PTHR23419">
    <property type="entry name" value="DIVALENT CATION TOLERANCE CUTA-RELATED"/>
    <property type="match status" value="1"/>
</dbReference>
<dbReference type="EMBL" id="FTOQ01000002">
    <property type="protein sequence ID" value="SIS67935.1"/>
    <property type="molecule type" value="Genomic_DNA"/>
</dbReference>
<dbReference type="STRING" id="633194.SAMN05421759_102306"/>
<evidence type="ECO:0000313" key="2">
    <source>
        <dbReference type="EMBL" id="SIS67935.1"/>
    </source>
</evidence>
<reference evidence="3" key="1">
    <citation type="submission" date="2017-01" db="EMBL/GenBank/DDBJ databases">
        <authorList>
            <person name="Varghese N."/>
            <person name="Submissions S."/>
        </authorList>
    </citation>
    <scope>NUCLEOTIDE SEQUENCE [LARGE SCALE GENOMIC DNA]</scope>
    <source>
        <strain evidence="3">DSM 29430</strain>
    </source>
</reference>
<dbReference type="InterPro" id="IPR011322">
    <property type="entry name" value="N-reg_PII-like_a/b"/>
</dbReference>
<accession>A0A1N7L250</accession>
<dbReference type="GO" id="GO:0005507">
    <property type="term" value="F:copper ion binding"/>
    <property type="evidence" value="ECO:0007669"/>
    <property type="project" value="TreeGrafter"/>
</dbReference>
<sequence>MTEILNVFTTIDSRDGAEALARRAVTDGRAACVQIEEIASVYLWEGAVQEDREFRLLFKVPARGYDALAALILAAHPYDEPALWALPVERGSESFLKWVDESCAAG</sequence>
<dbReference type="RefSeq" id="WP_143526083.1">
    <property type="nucleotide sequence ID" value="NZ_FTOQ01000002.1"/>
</dbReference>
<dbReference type="OrthoDB" id="37622at2"/>